<feature type="transmembrane region" description="Helical" evidence="8">
    <location>
        <begin position="179"/>
        <end position="199"/>
    </location>
</feature>
<comment type="subcellular location">
    <subcellularLocation>
        <location evidence="2">Plastid</location>
        <location evidence="2">Chloroplast</location>
    </subcellularLocation>
</comment>
<feature type="binding site" description="axial binding residue" evidence="7">
    <location>
        <position position="84"/>
    </location>
    <ligand>
        <name>chlorophyll b</name>
        <dbReference type="ChEBI" id="CHEBI:61721"/>
        <label>1</label>
    </ligand>
    <ligandPart>
        <name>Mg</name>
        <dbReference type="ChEBI" id="CHEBI:25107"/>
    </ligandPart>
</feature>
<comment type="function">
    <text evidence="1">The light-harvesting complex (LHC) functions as a light receptor, it captures and delivers excitation energy to photosystems with which it is closely associated. Energy is transferred from the carotenoid and chlorophyll C (or B) to chlorophyll A and the photosynthetic reaction centers where it is used to synthesize ATP and reducing power.</text>
</comment>
<dbReference type="InterPro" id="IPR022796">
    <property type="entry name" value="Chloroa_b-bind"/>
</dbReference>
<keyword evidence="11" id="KW-1185">Reference proteome</keyword>
<feature type="binding site" evidence="7">
    <location>
        <position position="79"/>
    </location>
    <ligand>
        <name>chlorophyll a</name>
        <dbReference type="ChEBI" id="CHEBI:58416"/>
        <label>1</label>
    </ligand>
</feature>
<feature type="binding site" evidence="7">
    <location>
        <position position="172"/>
    </location>
    <ligand>
        <name>chlorophyll a</name>
        <dbReference type="ChEBI" id="CHEBI:58416"/>
        <label>1</label>
    </ligand>
</feature>
<dbReference type="GO" id="GO:0016168">
    <property type="term" value="F:chlorophyll binding"/>
    <property type="evidence" value="ECO:0007669"/>
    <property type="project" value="UniProtKB-KW"/>
</dbReference>
<keyword evidence="6" id="KW-0934">Plastid</keyword>
<keyword evidence="4" id="KW-0150">Chloroplast</keyword>
<feature type="binding site" evidence="7">
    <location>
        <position position="66"/>
    </location>
    <ligand>
        <name>chlorophyll a</name>
        <dbReference type="ChEBI" id="CHEBI:58416"/>
        <label>1</label>
    </ligand>
</feature>
<feature type="binding site" description="axial binding residue" evidence="7">
    <location>
        <position position="176"/>
    </location>
    <ligand>
        <name>chlorophyll b</name>
        <dbReference type="ChEBI" id="CHEBI:61721"/>
        <label>3</label>
    </ligand>
    <ligandPart>
        <name>Mg</name>
        <dbReference type="ChEBI" id="CHEBI:25107"/>
    </ligandPart>
</feature>
<keyword evidence="9" id="KW-0732">Signal</keyword>
<dbReference type="GO" id="GO:0016020">
    <property type="term" value="C:membrane"/>
    <property type="evidence" value="ECO:0007669"/>
    <property type="project" value="InterPro"/>
</dbReference>
<keyword evidence="8" id="KW-0812">Transmembrane</keyword>
<evidence type="ECO:0000256" key="5">
    <source>
        <dbReference type="ARBA" id="ARBA00022531"/>
    </source>
</evidence>
<dbReference type="Proteomes" id="UP000355283">
    <property type="component" value="Unassembled WGS sequence"/>
</dbReference>
<evidence type="ECO:0000256" key="9">
    <source>
        <dbReference type="SAM" id="SignalP"/>
    </source>
</evidence>
<feature type="transmembrane region" description="Helical" evidence="8">
    <location>
        <begin position="85"/>
        <end position="102"/>
    </location>
</feature>
<keyword evidence="8" id="KW-1133">Transmembrane helix</keyword>
<evidence type="ECO:0000313" key="10">
    <source>
        <dbReference type="EMBL" id="TFJ86648.1"/>
    </source>
</evidence>
<comment type="caution">
    <text evidence="10">The sequence shown here is derived from an EMBL/GenBank/DDBJ whole genome shotgun (WGS) entry which is preliminary data.</text>
</comment>
<feature type="signal peptide" evidence="9">
    <location>
        <begin position="1"/>
        <end position="18"/>
    </location>
</feature>
<dbReference type="GO" id="GO:0009507">
    <property type="term" value="C:chloroplast"/>
    <property type="evidence" value="ECO:0007669"/>
    <property type="project" value="UniProtKB-SubCell"/>
</dbReference>
<name>A0A4D9DD95_9STRA</name>
<evidence type="ECO:0000256" key="1">
    <source>
        <dbReference type="ARBA" id="ARBA00004022"/>
    </source>
</evidence>
<dbReference type="InterPro" id="IPR001344">
    <property type="entry name" value="Chloro_AB-bd_pln"/>
</dbReference>
<feature type="binding site" evidence="7">
    <location>
        <position position="178"/>
    </location>
    <ligand>
        <name>chlorophyll a</name>
        <dbReference type="ChEBI" id="CHEBI:58416"/>
        <label>1</label>
    </ligand>
</feature>
<accession>A0A4D9DD95</accession>
<dbReference type="Pfam" id="PF00504">
    <property type="entry name" value="Chloroa_b-bind"/>
    <property type="match status" value="1"/>
</dbReference>
<sequence length="200" mass="21651">MKFASVLSLLAAPLLASAFLAPAPKTTRARCVVSMVQSKALPFLAAPKKLDGSLVGDFGFDPMGISDQVANLKYVRAAELKHGRVAMLGFLGWVVTQFVHLPGEIYAESNPLKAIAAVPLISHVQIFLFIAAIELATLDRTYTADKPWDLGFDPMNMSKGKSEQQMKDLELKELKNGRLAMIAIIGLMAQTAYTGIPLFS</sequence>
<evidence type="ECO:0000256" key="4">
    <source>
        <dbReference type="ARBA" id="ARBA00022528"/>
    </source>
</evidence>
<feature type="chain" id="PRO_5020040380" description="Plastid light harvesting protein" evidence="9">
    <location>
        <begin position="19"/>
        <end position="200"/>
    </location>
</feature>
<keyword evidence="7" id="KW-0148">Chlorophyll</keyword>
<evidence type="ECO:0000313" key="11">
    <source>
        <dbReference type="Proteomes" id="UP000355283"/>
    </source>
</evidence>
<feature type="transmembrane region" description="Helical" evidence="8">
    <location>
        <begin position="114"/>
        <end position="133"/>
    </location>
</feature>
<protein>
    <recommendedName>
        <fullName evidence="12">Plastid light harvesting protein</fullName>
    </recommendedName>
</protein>
<proteinExistence type="inferred from homology"/>
<feature type="binding site" evidence="7">
    <location>
        <position position="82"/>
    </location>
    <ligand>
        <name>chlorophyll a</name>
        <dbReference type="ChEBI" id="CHEBI:58416"/>
        <label>1</label>
    </ligand>
</feature>
<dbReference type="AlphaFoldDB" id="A0A4D9DD95"/>
<evidence type="ECO:0000256" key="7">
    <source>
        <dbReference type="PIRSR" id="PIRSR601344-1"/>
    </source>
</evidence>
<evidence type="ECO:0000256" key="6">
    <source>
        <dbReference type="ARBA" id="ARBA00022640"/>
    </source>
</evidence>
<evidence type="ECO:0000256" key="3">
    <source>
        <dbReference type="ARBA" id="ARBA00005933"/>
    </source>
</evidence>
<keyword evidence="8" id="KW-0472">Membrane</keyword>
<evidence type="ECO:0000256" key="8">
    <source>
        <dbReference type="SAM" id="Phobius"/>
    </source>
</evidence>
<feature type="binding site" evidence="7">
    <location>
        <position position="173"/>
    </location>
    <ligand>
        <name>chlorophyll a</name>
        <dbReference type="ChEBI" id="CHEBI:58416"/>
        <label>1</label>
    </ligand>
</feature>
<dbReference type="EMBL" id="SDOX01000008">
    <property type="protein sequence ID" value="TFJ86648.1"/>
    <property type="molecule type" value="Genomic_DNA"/>
</dbReference>
<dbReference type="PANTHER" id="PTHR21649">
    <property type="entry name" value="CHLOROPHYLL A/B BINDING PROTEIN"/>
    <property type="match status" value="1"/>
</dbReference>
<keyword evidence="7" id="KW-0157">Chromophore</keyword>
<feature type="binding site" description="axial binding residue" evidence="7">
    <location>
        <position position="138"/>
    </location>
    <ligand>
        <name>chlorophyll b</name>
        <dbReference type="ChEBI" id="CHEBI:61721"/>
        <label>1</label>
    </ligand>
    <ligandPart>
        <name>Mg</name>
        <dbReference type="ChEBI" id="CHEBI:25107"/>
    </ligandPart>
</feature>
<evidence type="ECO:0008006" key="12">
    <source>
        <dbReference type="Google" id="ProtNLM"/>
    </source>
</evidence>
<dbReference type="SUPFAM" id="SSF103511">
    <property type="entry name" value="Chlorophyll a-b binding protein"/>
    <property type="match status" value="1"/>
</dbReference>
<dbReference type="Gene3D" id="1.10.3460.10">
    <property type="entry name" value="Chlorophyll a/b binding protein domain"/>
    <property type="match status" value="1"/>
</dbReference>
<dbReference type="OrthoDB" id="423598at2759"/>
<keyword evidence="5" id="KW-0602">Photosynthesis</keyword>
<gene>
    <name evidence="10" type="ORF">NSK_002302</name>
</gene>
<organism evidence="10 11">
    <name type="scientific">Nannochloropsis salina CCMP1776</name>
    <dbReference type="NCBI Taxonomy" id="1027361"/>
    <lineage>
        <taxon>Eukaryota</taxon>
        <taxon>Sar</taxon>
        <taxon>Stramenopiles</taxon>
        <taxon>Ochrophyta</taxon>
        <taxon>Eustigmatophyceae</taxon>
        <taxon>Eustigmatales</taxon>
        <taxon>Monodopsidaceae</taxon>
        <taxon>Microchloropsis</taxon>
        <taxon>Microchloropsis salina</taxon>
    </lineage>
</organism>
<dbReference type="GO" id="GO:0009765">
    <property type="term" value="P:photosynthesis, light harvesting"/>
    <property type="evidence" value="ECO:0007669"/>
    <property type="project" value="InterPro"/>
</dbReference>
<reference evidence="10 11" key="1">
    <citation type="submission" date="2019-01" db="EMBL/GenBank/DDBJ databases">
        <title>Nuclear Genome Assembly of the Microalgal Biofuel strain Nannochloropsis salina CCMP1776.</title>
        <authorList>
            <person name="Hovde B."/>
        </authorList>
    </citation>
    <scope>NUCLEOTIDE SEQUENCE [LARGE SCALE GENOMIC DNA]</scope>
    <source>
        <strain evidence="10 11">CCMP1776</strain>
    </source>
</reference>
<comment type="similarity">
    <text evidence="3">Belongs to the fucoxanthin chlorophyll protein family.</text>
</comment>
<evidence type="ECO:0000256" key="2">
    <source>
        <dbReference type="ARBA" id="ARBA00004229"/>
    </source>
</evidence>
<feature type="binding site" evidence="7">
    <location>
        <position position="190"/>
    </location>
    <ligand>
        <name>chlorophyll a</name>
        <dbReference type="ChEBI" id="CHEBI:58416"/>
        <label>1</label>
    </ligand>
</feature>